<dbReference type="CDD" id="cd07951">
    <property type="entry name" value="ED_3B_N_AMMECR1"/>
    <property type="match status" value="1"/>
</dbReference>
<organism evidence="1 2">
    <name type="scientific">Streptacidiphilus monticola</name>
    <dbReference type="NCBI Taxonomy" id="2161674"/>
    <lineage>
        <taxon>Bacteria</taxon>
        <taxon>Bacillati</taxon>
        <taxon>Actinomycetota</taxon>
        <taxon>Actinomycetes</taxon>
        <taxon>Kitasatosporales</taxon>
        <taxon>Streptomycetaceae</taxon>
        <taxon>Streptacidiphilus</taxon>
    </lineage>
</organism>
<dbReference type="RefSeq" id="WP_380584492.1">
    <property type="nucleotide sequence ID" value="NZ_JBHSQJ010000072.1"/>
</dbReference>
<comment type="caution">
    <text evidence="1">The sequence shown here is derived from an EMBL/GenBank/DDBJ whole genome shotgun (WGS) entry which is preliminary data.</text>
</comment>
<dbReference type="Gene3D" id="3.40.830.10">
    <property type="entry name" value="LigB-like"/>
    <property type="match status" value="1"/>
</dbReference>
<sequence>MFAAAAVCPCPPLLVPEVASGAAPELDGLREACDRALGALLEARPDLVCVIGPGPEHGLFPQGSRGGFRSFGVDVSVRLGAGDEDSAAAEALPASLAVGAWLLERAGWTGPVRGLAVPDYLEQPLCAENGVQLAESAERVGLLVLGEGSARRTVKSPGYYDDRAEAFDAVVAKALAAGEIRDLDAELAFELMASGRAPWEVLAGARGQQPVRAELLYDDAPYGVGYFVASWTR</sequence>
<accession>A0ABW1G638</accession>
<gene>
    <name evidence="1" type="ORF">ACFP3V_17705</name>
</gene>
<evidence type="ECO:0000313" key="2">
    <source>
        <dbReference type="Proteomes" id="UP001596174"/>
    </source>
</evidence>
<dbReference type="EMBL" id="JBHSQJ010000072">
    <property type="protein sequence ID" value="MFC5909047.1"/>
    <property type="molecule type" value="Genomic_DNA"/>
</dbReference>
<reference evidence="2" key="1">
    <citation type="journal article" date="2019" name="Int. J. Syst. Evol. Microbiol.">
        <title>The Global Catalogue of Microorganisms (GCM) 10K type strain sequencing project: providing services to taxonomists for standard genome sequencing and annotation.</title>
        <authorList>
            <consortium name="The Broad Institute Genomics Platform"/>
            <consortium name="The Broad Institute Genome Sequencing Center for Infectious Disease"/>
            <person name="Wu L."/>
            <person name="Ma J."/>
        </authorList>
    </citation>
    <scope>NUCLEOTIDE SEQUENCE [LARGE SCALE GENOMIC DNA]</scope>
    <source>
        <strain evidence="2">JCM 4816</strain>
    </source>
</reference>
<name>A0ABW1G638_9ACTN</name>
<dbReference type="SUPFAM" id="SSF53213">
    <property type="entry name" value="LigB-like"/>
    <property type="match status" value="1"/>
</dbReference>
<keyword evidence="2" id="KW-1185">Reference proteome</keyword>
<dbReference type="Proteomes" id="UP001596174">
    <property type="component" value="Unassembled WGS sequence"/>
</dbReference>
<protein>
    <submittedName>
        <fullName evidence="1">Class III extradiol dioxygenase subunit B-like domain-containing protein</fullName>
    </submittedName>
</protein>
<evidence type="ECO:0000313" key="1">
    <source>
        <dbReference type="EMBL" id="MFC5909047.1"/>
    </source>
</evidence>
<proteinExistence type="predicted"/>